<feature type="region of interest" description="Disordered" evidence="2">
    <location>
        <begin position="277"/>
        <end position="305"/>
    </location>
</feature>
<evidence type="ECO:0000259" key="3">
    <source>
        <dbReference type="PROSITE" id="PS50158"/>
    </source>
</evidence>
<dbReference type="GO" id="GO:0005777">
    <property type="term" value="C:peroxisome"/>
    <property type="evidence" value="ECO:0007669"/>
    <property type="project" value="InterPro"/>
</dbReference>
<evidence type="ECO:0000256" key="2">
    <source>
        <dbReference type="SAM" id="MobiDB-lite"/>
    </source>
</evidence>
<dbReference type="GO" id="GO:0003676">
    <property type="term" value="F:nucleic acid binding"/>
    <property type="evidence" value="ECO:0007669"/>
    <property type="project" value="InterPro"/>
</dbReference>
<gene>
    <name evidence="4" type="ORF">CEURO_LOCUS7248</name>
</gene>
<dbReference type="Proteomes" id="UP001152484">
    <property type="component" value="Unassembled WGS sequence"/>
</dbReference>
<dbReference type="PANTHER" id="PTHR14379">
    <property type="entry name" value="LIMKAIN B LKAP"/>
    <property type="match status" value="1"/>
</dbReference>
<dbReference type="GO" id="GO:0010468">
    <property type="term" value="P:regulation of gene expression"/>
    <property type="evidence" value="ECO:0007669"/>
    <property type="project" value="InterPro"/>
</dbReference>
<dbReference type="PANTHER" id="PTHR14379:SF7">
    <property type="entry name" value="ENDONUCLEASE OR GLYCOSYL HYDROLASE-RELATED"/>
    <property type="match status" value="1"/>
</dbReference>
<dbReference type="InterPro" id="IPR001878">
    <property type="entry name" value="Znf_CCHC"/>
</dbReference>
<dbReference type="PROSITE" id="PS50158">
    <property type="entry name" value="ZF_CCHC"/>
    <property type="match status" value="1"/>
</dbReference>
<proteinExistence type="predicted"/>
<dbReference type="EMBL" id="CAMAPE010000011">
    <property type="protein sequence ID" value="CAH9079825.1"/>
    <property type="molecule type" value="Genomic_DNA"/>
</dbReference>
<dbReference type="InterPro" id="IPR024768">
    <property type="entry name" value="Marf1"/>
</dbReference>
<feature type="compositionally biased region" description="Polar residues" evidence="2">
    <location>
        <begin position="290"/>
        <end position="299"/>
    </location>
</feature>
<evidence type="ECO:0000313" key="5">
    <source>
        <dbReference type="Proteomes" id="UP001152484"/>
    </source>
</evidence>
<dbReference type="OrthoDB" id="549353at2759"/>
<evidence type="ECO:0000313" key="4">
    <source>
        <dbReference type="EMBL" id="CAH9079825.1"/>
    </source>
</evidence>
<accession>A0A9P0YWS2</accession>
<protein>
    <recommendedName>
        <fullName evidence="3">CCHC-type domain-containing protein</fullName>
    </recommendedName>
</protein>
<keyword evidence="1" id="KW-0479">Metal-binding</keyword>
<dbReference type="GO" id="GO:0008270">
    <property type="term" value="F:zinc ion binding"/>
    <property type="evidence" value="ECO:0007669"/>
    <property type="project" value="UniProtKB-KW"/>
</dbReference>
<dbReference type="GO" id="GO:0004540">
    <property type="term" value="F:RNA nuclease activity"/>
    <property type="evidence" value="ECO:0007669"/>
    <property type="project" value="InterPro"/>
</dbReference>
<keyword evidence="5" id="KW-1185">Reference proteome</keyword>
<organism evidence="4 5">
    <name type="scientific">Cuscuta europaea</name>
    <name type="common">European dodder</name>
    <dbReference type="NCBI Taxonomy" id="41803"/>
    <lineage>
        <taxon>Eukaryota</taxon>
        <taxon>Viridiplantae</taxon>
        <taxon>Streptophyta</taxon>
        <taxon>Embryophyta</taxon>
        <taxon>Tracheophyta</taxon>
        <taxon>Spermatophyta</taxon>
        <taxon>Magnoliopsida</taxon>
        <taxon>eudicotyledons</taxon>
        <taxon>Gunneridae</taxon>
        <taxon>Pentapetalae</taxon>
        <taxon>asterids</taxon>
        <taxon>lamiids</taxon>
        <taxon>Solanales</taxon>
        <taxon>Convolvulaceae</taxon>
        <taxon>Cuscuteae</taxon>
        <taxon>Cuscuta</taxon>
        <taxon>Cuscuta subgen. Cuscuta</taxon>
    </lineage>
</organism>
<evidence type="ECO:0000256" key="1">
    <source>
        <dbReference type="PROSITE-ProRule" id="PRU00047"/>
    </source>
</evidence>
<dbReference type="Gene3D" id="3.40.50.1010">
    <property type="entry name" value="5'-nuclease"/>
    <property type="match status" value="1"/>
</dbReference>
<name>A0A9P0YWS2_CUSEU</name>
<keyword evidence="1" id="KW-0863">Zinc-finger</keyword>
<feature type="domain" description="CCHC-type" evidence="3">
    <location>
        <begin position="383"/>
        <end position="396"/>
    </location>
</feature>
<reference evidence="4" key="1">
    <citation type="submission" date="2022-07" db="EMBL/GenBank/DDBJ databases">
        <authorList>
            <person name="Macas J."/>
            <person name="Novak P."/>
            <person name="Neumann P."/>
        </authorList>
    </citation>
    <scope>NUCLEOTIDE SEQUENCE</scope>
</reference>
<sequence length="531" mass="56408">MGDAGVNGYMAGGLALKPPPPPPSDAADAPFVGAKISVWWDIENCQVPRDSDPHAIAQNISSALAKLNYCGPISISAYGDTTNISPLVQQALNSTGVALNHVPAGVKDASDKKILVDMLFWAVDNPAPATYLLISGDRDFSNALHQLRMRRYTILLAQPKKASAALVAAAKTVWLWTSLLTGGLPLSHTTEPKPFTNISNGLVTNRDTSAMSAGKPSQSVGVVHESNLQQGHGSPAHAPKVWRLNKAKELMSEKNQTKGMKRKGSSQSLGIVYQSNHQQGHVPAAHNSRNHFSGDNLSPNPHAPKSMVWRLSKEKELMSEKNQKKGVKRKGNSPSKQPSKKTCCAANKTGPGHTHSKGCSKRNNKCANCKKNHFGKCNKAPMCFHCGDSGHLLKDCHLTGGKAFNRGNHHNKGGNIGTFTPSVVAHMTSGVSCPDIAASQVVAGGNCQDINIAGARTPSVCYMTNEVANPQVCATEGMGGGNHQDIGISVASTSSGVTHKRSEVVTPDVSASEVMGPGPPPRYWYTWSSYT</sequence>
<keyword evidence="1" id="KW-0862">Zinc</keyword>
<feature type="region of interest" description="Disordered" evidence="2">
    <location>
        <begin position="318"/>
        <end position="362"/>
    </location>
</feature>
<dbReference type="InterPro" id="IPR021139">
    <property type="entry name" value="NYN"/>
</dbReference>
<dbReference type="CDD" id="cd10910">
    <property type="entry name" value="PIN_limkain_b1_N_like"/>
    <property type="match status" value="1"/>
</dbReference>
<dbReference type="AlphaFoldDB" id="A0A9P0YWS2"/>
<dbReference type="Pfam" id="PF01936">
    <property type="entry name" value="NYN"/>
    <property type="match status" value="1"/>
</dbReference>
<comment type="caution">
    <text evidence="4">The sequence shown here is derived from an EMBL/GenBank/DDBJ whole genome shotgun (WGS) entry which is preliminary data.</text>
</comment>